<gene>
    <name evidence="3" type="ORF">FB474_1151</name>
</gene>
<reference evidence="3 4" key="1">
    <citation type="submission" date="2019-06" db="EMBL/GenBank/DDBJ databases">
        <title>Sequencing the genomes of 1000 actinobacteria strains.</title>
        <authorList>
            <person name="Klenk H.-P."/>
        </authorList>
    </citation>
    <scope>NUCLEOTIDE SEQUENCE [LARGE SCALE GENOMIC DNA]</scope>
    <source>
        <strain evidence="3 4">DSM 18082</strain>
    </source>
</reference>
<dbReference type="GO" id="GO:0016301">
    <property type="term" value="F:kinase activity"/>
    <property type="evidence" value="ECO:0007669"/>
    <property type="project" value="UniProtKB-KW"/>
</dbReference>
<proteinExistence type="predicted"/>
<accession>A0A542ZHI1</accession>
<feature type="region of interest" description="Disordered" evidence="1">
    <location>
        <begin position="56"/>
        <end position="77"/>
    </location>
</feature>
<feature type="domain" description="Phosphoribulokinase/uridine kinase" evidence="2">
    <location>
        <begin position="81"/>
        <end position="165"/>
    </location>
</feature>
<evidence type="ECO:0000313" key="4">
    <source>
        <dbReference type="Proteomes" id="UP000319514"/>
    </source>
</evidence>
<protein>
    <submittedName>
        <fullName evidence="3">Phosphoribulokinase/uridine kinase family protein</fullName>
    </submittedName>
</protein>
<keyword evidence="4" id="KW-1185">Reference proteome</keyword>
<dbReference type="GO" id="GO:0005524">
    <property type="term" value="F:ATP binding"/>
    <property type="evidence" value="ECO:0007669"/>
    <property type="project" value="InterPro"/>
</dbReference>
<dbReference type="RefSeq" id="WP_141787758.1">
    <property type="nucleotide sequence ID" value="NZ_BAAAKX010000004.1"/>
</dbReference>
<dbReference type="OrthoDB" id="3237545at2"/>
<comment type="caution">
    <text evidence="3">The sequence shown here is derived from an EMBL/GenBank/DDBJ whole genome shotgun (WGS) entry which is preliminary data.</text>
</comment>
<dbReference type="EMBL" id="VFOQ01000001">
    <property type="protein sequence ID" value="TQL59785.1"/>
    <property type="molecule type" value="Genomic_DNA"/>
</dbReference>
<sequence>MPEHLDSAGALARTVLALDPPDGRAPVVGVSGFGGSGKSTLAAQLHQHLPGSMVVPGDEFLRSRPPTGRSQDWSSVDRDRLADQVLEPAQRGTAQAYQVWDHDTAAPGPWVSLVGATAVIVEGLGLYVPTLVRLFDLRVWVDVDLDTATARGMWRDEHEYGNAQADLWSGVWRPNDADFFERYRPDRAAHVLYAPPISTRSGAPGPVSR</sequence>
<dbReference type="PANTHER" id="PTHR10285">
    <property type="entry name" value="URIDINE KINASE"/>
    <property type="match status" value="1"/>
</dbReference>
<dbReference type="SUPFAM" id="SSF52540">
    <property type="entry name" value="P-loop containing nucleoside triphosphate hydrolases"/>
    <property type="match status" value="1"/>
</dbReference>
<dbReference type="InterPro" id="IPR006083">
    <property type="entry name" value="PRK/URK"/>
</dbReference>
<keyword evidence="3" id="KW-0418">Kinase</keyword>
<dbReference type="AlphaFoldDB" id="A0A542ZHI1"/>
<dbReference type="Gene3D" id="3.40.50.300">
    <property type="entry name" value="P-loop containing nucleotide triphosphate hydrolases"/>
    <property type="match status" value="1"/>
</dbReference>
<evidence type="ECO:0000259" key="2">
    <source>
        <dbReference type="Pfam" id="PF00485"/>
    </source>
</evidence>
<evidence type="ECO:0000313" key="3">
    <source>
        <dbReference type="EMBL" id="TQL59785.1"/>
    </source>
</evidence>
<dbReference type="Pfam" id="PF00485">
    <property type="entry name" value="PRK"/>
    <property type="match status" value="1"/>
</dbReference>
<organism evidence="3 4">
    <name type="scientific">Oryzihumus leptocrescens</name>
    <dbReference type="NCBI Taxonomy" id="297536"/>
    <lineage>
        <taxon>Bacteria</taxon>
        <taxon>Bacillati</taxon>
        <taxon>Actinomycetota</taxon>
        <taxon>Actinomycetes</taxon>
        <taxon>Micrococcales</taxon>
        <taxon>Intrasporangiaceae</taxon>
        <taxon>Oryzihumus</taxon>
    </lineage>
</organism>
<dbReference type="Proteomes" id="UP000319514">
    <property type="component" value="Unassembled WGS sequence"/>
</dbReference>
<name>A0A542ZHI1_9MICO</name>
<keyword evidence="3" id="KW-0808">Transferase</keyword>
<dbReference type="InterPro" id="IPR027417">
    <property type="entry name" value="P-loop_NTPase"/>
</dbReference>
<evidence type="ECO:0000256" key="1">
    <source>
        <dbReference type="SAM" id="MobiDB-lite"/>
    </source>
</evidence>